<comment type="caution">
    <text evidence="1">The sequence shown here is derived from an EMBL/GenBank/DDBJ whole genome shotgun (WGS) entry which is preliminary data.</text>
</comment>
<proteinExistence type="predicted"/>
<name>G6AWV7_9BACT</name>
<accession>G6AWV7</accession>
<dbReference type="HOGENOM" id="CLU_3028591_0_0_10"/>
<gene>
    <name evidence="1" type="ORF">HMPREF0673_01108</name>
</gene>
<organism evidence="1 2">
    <name type="scientific">Leyella stercorea DSM 18206</name>
    <dbReference type="NCBI Taxonomy" id="1002367"/>
    <lineage>
        <taxon>Bacteria</taxon>
        <taxon>Pseudomonadati</taxon>
        <taxon>Bacteroidota</taxon>
        <taxon>Bacteroidia</taxon>
        <taxon>Bacteroidales</taxon>
        <taxon>Prevotellaceae</taxon>
        <taxon>Leyella</taxon>
    </lineage>
</organism>
<protein>
    <submittedName>
        <fullName evidence="1">Uncharacterized protein</fullName>
    </submittedName>
</protein>
<evidence type="ECO:0000313" key="2">
    <source>
        <dbReference type="Proteomes" id="UP000004407"/>
    </source>
</evidence>
<dbReference type="AlphaFoldDB" id="G6AWV7"/>
<dbReference type="Proteomes" id="UP000004407">
    <property type="component" value="Unassembled WGS sequence"/>
</dbReference>
<dbReference type="EMBL" id="AFZZ01000101">
    <property type="protein sequence ID" value="EHJ41097.1"/>
    <property type="molecule type" value="Genomic_DNA"/>
</dbReference>
<sequence>MCFFFLCHCFKSLACYIHIYIIANLRKIIRITNFTAVIISYFLLGYDKKLYFCSA</sequence>
<reference evidence="1 2" key="1">
    <citation type="submission" date="2011-08" db="EMBL/GenBank/DDBJ databases">
        <authorList>
            <person name="Weinstock G."/>
            <person name="Sodergren E."/>
            <person name="Clifton S."/>
            <person name="Fulton L."/>
            <person name="Fulton B."/>
            <person name="Courtney L."/>
            <person name="Fronick C."/>
            <person name="Harrison M."/>
            <person name="Strong C."/>
            <person name="Farmer C."/>
            <person name="Delahaunty K."/>
            <person name="Markovic C."/>
            <person name="Hall O."/>
            <person name="Minx P."/>
            <person name="Tomlinson C."/>
            <person name="Mitreva M."/>
            <person name="Hou S."/>
            <person name="Chen J."/>
            <person name="Wollam A."/>
            <person name="Pepin K.H."/>
            <person name="Johnson M."/>
            <person name="Bhonagiri V."/>
            <person name="Zhang X."/>
            <person name="Suruliraj S."/>
            <person name="Warren W."/>
            <person name="Chinwalla A."/>
            <person name="Mardis E.R."/>
            <person name="Wilson R.K."/>
        </authorList>
    </citation>
    <scope>NUCLEOTIDE SEQUENCE [LARGE SCALE GENOMIC DNA]</scope>
    <source>
        <strain evidence="1 2">DSM 18206</strain>
    </source>
</reference>
<evidence type="ECO:0000313" key="1">
    <source>
        <dbReference type="EMBL" id="EHJ41097.1"/>
    </source>
</evidence>